<evidence type="ECO:0000313" key="9">
    <source>
        <dbReference type="EMBL" id="GFP99910.1"/>
    </source>
</evidence>
<comment type="similarity">
    <text evidence="2">Belongs to the purine permeases (TC 2.A.7.14) family.</text>
</comment>
<keyword evidence="3" id="KW-0813">Transport</keyword>
<keyword evidence="6 8" id="KW-0472">Membrane</keyword>
<dbReference type="SUPFAM" id="SSF103481">
    <property type="entry name" value="Multidrug resistance efflux transporter EmrE"/>
    <property type="match status" value="1"/>
</dbReference>
<evidence type="ECO:0000256" key="8">
    <source>
        <dbReference type="SAM" id="Phobius"/>
    </source>
</evidence>
<proteinExistence type="inferred from homology"/>
<evidence type="ECO:0000256" key="2">
    <source>
        <dbReference type="ARBA" id="ARBA00006213"/>
    </source>
</evidence>
<dbReference type="AlphaFoldDB" id="A0A830CJE8"/>
<dbReference type="InterPro" id="IPR037185">
    <property type="entry name" value="EmrE-like"/>
</dbReference>
<evidence type="ECO:0000256" key="5">
    <source>
        <dbReference type="ARBA" id="ARBA00022989"/>
    </source>
</evidence>
<protein>
    <submittedName>
        <fullName evidence="9">Purine permease 1</fullName>
    </submittedName>
</protein>
<feature type="transmembrane region" description="Helical" evidence="8">
    <location>
        <begin position="12"/>
        <end position="34"/>
    </location>
</feature>
<keyword evidence="5 8" id="KW-1133">Transmembrane helix</keyword>
<dbReference type="EMBL" id="BMAC01000597">
    <property type="protein sequence ID" value="GFP99910.1"/>
    <property type="molecule type" value="Genomic_DNA"/>
</dbReference>
<evidence type="ECO:0000256" key="1">
    <source>
        <dbReference type="ARBA" id="ARBA00004141"/>
    </source>
</evidence>
<keyword evidence="10" id="KW-1185">Reference proteome</keyword>
<name>A0A830CJE8_9LAMI</name>
<evidence type="ECO:0000256" key="6">
    <source>
        <dbReference type="ARBA" id="ARBA00023136"/>
    </source>
</evidence>
<dbReference type="PANTHER" id="PTHR31376">
    <property type="entry name" value="OS09G0467300 PROTEIN-RELATED"/>
    <property type="match status" value="1"/>
</dbReference>
<dbReference type="GO" id="GO:0015211">
    <property type="term" value="F:purine nucleoside transmembrane transporter activity"/>
    <property type="evidence" value="ECO:0007669"/>
    <property type="project" value="InterPro"/>
</dbReference>
<dbReference type="GO" id="GO:0005345">
    <property type="term" value="F:purine nucleobase transmembrane transporter activity"/>
    <property type="evidence" value="ECO:0007669"/>
    <property type="project" value="UniProtKB-ARBA"/>
</dbReference>
<dbReference type="Pfam" id="PF16913">
    <property type="entry name" value="PUNUT"/>
    <property type="match status" value="1"/>
</dbReference>
<reference evidence="9" key="1">
    <citation type="submission" date="2020-07" db="EMBL/GenBank/DDBJ databases">
        <title>Ethylene signaling mediates host invasion by parasitic plants.</title>
        <authorList>
            <person name="Yoshida S."/>
        </authorList>
    </citation>
    <scope>NUCLEOTIDE SEQUENCE</scope>
    <source>
        <strain evidence="9">Okayama</strain>
    </source>
</reference>
<keyword evidence="4 8" id="KW-0812">Transmembrane</keyword>
<evidence type="ECO:0000313" key="10">
    <source>
        <dbReference type="Proteomes" id="UP000653305"/>
    </source>
</evidence>
<comment type="caution">
    <text evidence="9">The sequence shown here is derived from an EMBL/GenBank/DDBJ whole genome shotgun (WGS) entry which is preliminary data.</text>
</comment>
<feature type="region of interest" description="Disordered" evidence="7">
    <location>
        <begin position="78"/>
        <end position="113"/>
    </location>
</feature>
<comment type="subcellular location">
    <subcellularLocation>
        <location evidence="1">Membrane</location>
        <topology evidence="1">Multi-pass membrane protein</topology>
    </subcellularLocation>
</comment>
<evidence type="ECO:0000256" key="4">
    <source>
        <dbReference type="ARBA" id="ARBA00022692"/>
    </source>
</evidence>
<dbReference type="PANTHER" id="PTHR31376:SF1">
    <property type="entry name" value="PURINE PERMEASE 2"/>
    <property type="match status" value="1"/>
</dbReference>
<accession>A0A830CJE8</accession>
<feature type="transmembrane region" description="Helical" evidence="8">
    <location>
        <begin position="46"/>
        <end position="64"/>
    </location>
</feature>
<gene>
    <name evidence="9" type="ORF">PHJA_002135100</name>
</gene>
<sequence>MWFSSWLQTGGWPIILVPLLVIGTLTGLGDYLYVYGVAQLPVSTSSLILASQLAFTAAFAFLLVKQKFTSYSVNGRHIADGSGSDSGDPHERGQAGGRIEQGLPAGVPHDGGDGGGVWINAAVGGVDL</sequence>
<dbReference type="InterPro" id="IPR030182">
    <property type="entry name" value="PUP_plant"/>
</dbReference>
<evidence type="ECO:0000256" key="7">
    <source>
        <dbReference type="SAM" id="MobiDB-lite"/>
    </source>
</evidence>
<evidence type="ECO:0000256" key="3">
    <source>
        <dbReference type="ARBA" id="ARBA00022448"/>
    </source>
</evidence>
<dbReference type="GO" id="GO:0016020">
    <property type="term" value="C:membrane"/>
    <property type="evidence" value="ECO:0007669"/>
    <property type="project" value="UniProtKB-SubCell"/>
</dbReference>
<dbReference type="Proteomes" id="UP000653305">
    <property type="component" value="Unassembled WGS sequence"/>
</dbReference>
<organism evidence="9 10">
    <name type="scientific">Phtheirospermum japonicum</name>
    <dbReference type="NCBI Taxonomy" id="374723"/>
    <lineage>
        <taxon>Eukaryota</taxon>
        <taxon>Viridiplantae</taxon>
        <taxon>Streptophyta</taxon>
        <taxon>Embryophyta</taxon>
        <taxon>Tracheophyta</taxon>
        <taxon>Spermatophyta</taxon>
        <taxon>Magnoliopsida</taxon>
        <taxon>eudicotyledons</taxon>
        <taxon>Gunneridae</taxon>
        <taxon>Pentapetalae</taxon>
        <taxon>asterids</taxon>
        <taxon>lamiids</taxon>
        <taxon>Lamiales</taxon>
        <taxon>Orobanchaceae</taxon>
        <taxon>Orobanchaceae incertae sedis</taxon>
        <taxon>Phtheirospermum</taxon>
    </lineage>
</organism>